<dbReference type="EMBL" id="MCFL01000034">
    <property type="protein sequence ID" value="ORZ33587.1"/>
    <property type="molecule type" value="Genomic_DNA"/>
</dbReference>
<keyword evidence="2" id="KW-1185">Reference proteome</keyword>
<protein>
    <submittedName>
        <fullName evidence="1">Uncharacterized protein</fullName>
    </submittedName>
</protein>
<comment type="caution">
    <text evidence="1">The sequence shown here is derived from an EMBL/GenBank/DDBJ whole genome shotgun (WGS) entry which is preliminary data.</text>
</comment>
<organism evidence="1 2">
    <name type="scientific">Catenaria anguillulae PL171</name>
    <dbReference type="NCBI Taxonomy" id="765915"/>
    <lineage>
        <taxon>Eukaryota</taxon>
        <taxon>Fungi</taxon>
        <taxon>Fungi incertae sedis</taxon>
        <taxon>Blastocladiomycota</taxon>
        <taxon>Blastocladiomycetes</taxon>
        <taxon>Blastocladiales</taxon>
        <taxon>Catenariaceae</taxon>
        <taxon>Catenaria</taxon>
    </lineage>
</organism>
<gene>
    <name evidence="1" type="ORF">BCR44DRAFT_65826</name>
</gene>
<dbReference type="Proteomes" id="UP000193411">
    <property type="component" value="Unassembled WGS sequence"/>
</dbReference>
<dbReference type="AlphaFoldDB" id="A0A1Y2HG76"/>
<evidence type="ECO:0000313" key="2">
    <source>
        <dbReference type="Proteomes" id="UP000193411"/>
    </source>
</evidence>
<sequence length="72" mass="7729">MASRALACSSSSSSFPTSDVAVFAADFSASTRCKKDYSAGVGSHFDSYVTQFGAGKVIALRWDSRVHLFWPT</sequence>
<evidence type="ECO:0000313" key="1">
    <source>
        <dbReference type="EMBL" id="ORZ33587.1"/>
    </source>
</evidence>
<proteinExistence type="predicted"/>
<name>A0A1Y2HG76_9FUNG</name>
<reference evidence="1 2" key="1">
    <citation type="submission" date="2016-07" db="EMBL/GenBank/DDBJ databases">
        <title>Pervasive Adenine N6-methylation of Active Genes in Fungi.</title>
        <authorList>
            <consortium name="DOE Joint Genome Institute"/>
            <person name="Mondo S.J."/>
            <person name="Dannebaum R.O."/>
            <person name="Kuo R.C."/>
            <person name="Labutti K."/>
            <person name="Haridas S."/>
            <person name="Kuo A."/>
            <person name="Salamov A."/>
            <person name="Ahrendt S.R."/>
            <person name="Lipzen A."/>
            <person name="Sullivan W."/>
            <person name="Andreopoulos W.B."/>
            <person name="Clum A."/>
            <person name="Lindquist E."/>
            <person name="Daum C."/>
            <person name="Ramamoorthy G.K."/>
            <person name="Gryganskyi A."/>
            <person name="Culley D."/>
            <person name="Magnuson J.K."/>
            <person name="James T.Y."/>
            <person name="O'Malley M.A."/>
            <person name="Stajich J.E."/>
            <person name="Spatafora J.W."/>
            <person name="Visel A."/>
            <person name="Grigoriev I.V."/>
        </authorList>
    </citation>
    <scope>NUCLEOTIDE SEQUENCE [LARGE SCALE GENOMIC DNA]</scope>
    <source>
        <strain evidence="1 2">PL171</strain>
    </source>
</reference>
<accession>A0A1Y2HG76</accession>